<keyword evidence="2" id="KW-0201">Cytochrome c-type biogenesis</keyword>
<keyword evidence="5" id="KW-0472">Membrane</keyword>
<dbReference type="InterPro" id="IPR056412">
    <property type="entry name" value="Ig_CycH"/>
</dbReference>
<evidence type="ECO:0000256" key="1">
    <source>
        <dbReference type="ARBA" id="ARBA00022737"/>
    </source>
</evidence>
<feature type="transmembrane region" description="Helical" evidence="5">
    <location>
        <begin position="27"/>
        <end position="49"/>
    </location>
</feature>
<dbReference type="SUPFAM" id="SSF48452">
    <property type="entry name" value="TPR-like"/>
    <property type="match status" value="1"/>
</dbReference>
<evidence type="ECO:0000256" key="5">
    <source>
        <dbReference type="SAM" id="Phobius"/>
    </source>
</evidence>
<evidence type="ECO:0000313" key="9">
    <source>
        <dbReference type="Proteomes" id="UP001267878"/>
    </source>
</evidence>
<dbReference type="RefSeq" id="WP_310052259.1">
    <property type="nucleotide sequence ID" value="NZ_JAVDVW010000001.1"/>
</dbReference>
<evidence type="ECO:0000259" key="7">
    <source>
        <dbReference type="Pfam" id="PF23914"/>
    </source>
</evidence>
<evidence type="ECO:0000256" key="3">
    <source>
        <dbReference type="ARBA" id="ARBA00022803"/>
    </source>
</evidence>
<dbReference type="PROSITE" id="PS50005">
    <property type="entry name" value="TPR"/>
    <property type="match status" value="1"/>
</dbReference>
<keyword evidence="5" id="KW-1133">Transmembrane helix</keyword>
<feature type="domain" description="Cytochrome c-type biogenesis protein H TPR" evidence="7">
    <location>
        <begin position="62"/>
        <end position="189"/>
    </location>
</feature>
<dbReference type="Pfam" id="PF23914">
    <property type="entry name" value="TPR_CcmH_CycH"/>
    <property type="match status" value="1"/>
</dbReference>
<evidence type="ECO:0000313" key="8">
    <source>
        <dbReference type="EMBL" id="MDR7098393.1"/>
    </source>
</evidence>
<feature type="domain" description="Cytochrome c-type biogenesis protein H Ig-like" evidence="6">
    <location>
        <begin position="222"/>
        <end position="329"/>
    </location>
</feature>
<proteinExistence type="predicted"/>
<feature type="repeat" description="TPR" evidence="4">
    <location>
        <begin position="84"/>
        <end position="117"/>
    </location>
</feature>
<keyword evidence="5" id="KW-0812">Transmembrane</keyword>
<keyword evidence="9" id="KW-1185">Reference proteome</keyword>
<dbReference type="InterPro" id="IPR019734">
    <property type="entry name" value="TPR_rpt"/>
</dbReference>
<protein>
    <submittedName>
        <fullName evidence="8">Cytochrome c-type biogenesis protein CcmH</fullName>
    </submittedName>
</protein>
<dbReference type="InterPro" id="IPR056413">
    <property type="entry name" value="TPR_CcmH_CycH"/>
</dbReference>
<name>A0ABU1VMA0_9GAMM</name>
<dbReference type="PANTHER" id="PTHR47870:SF1">
    <property type="entry name" value="CYTOCHROME C-TYPE BIOGENESIS PROTEIN CCMH"/>
    <property type="match status" value="1"/>
</dbReference>
<dbReference type="PANTHER" id="PTHR47870">
    <property type="entry name" value="CYTOCHROME C-TYPE BIOGENESIS PROTEIN CCMH"/>
    <property type="match status" value="1"/>
</dbReference>
<dbReference type="Gene3D" id="1.25.40.10">
    <property type="entry name" value="Tetratricopeptide repeat domain"/>
    <property type="match status" value="1"/>
</dbReference>
<sequence length="333" mass="35383">MTLFVFAAAVIVVSVLGLVLRPLWRGSRGLAMGMITSIGMVAALLYLLVGTPRALDPAQRHAPETLADAIGQLETELQRNPNQPEGWRLLARSQAAQGRMAQARDAYATAVKLAPDEPDLLAEAAEARALANEGRRFDADAVALLHHALEIQPMHQRARWFLGIAQRQAKQPAEAAKTWEPLLGIVDASTASSLREQINAARTEAGLAPLPAPAVEKAPTLLRVTVELAPELQKQLGENDALFVIARQAGGPPMPVAVKRVPASGFPLTVELGDGDSPMPTMKLSQIGAVEILARVSRQGTANRATGDLESATQPAKAQAGAAYTLRVDRVAQ</sequence>
<organism evidence="8 9">
    <name type="scientific">Agrilutibacter niabensis</name>
    <dbReference type="NCBI Taxonomy" id="380628"/>
    <lineage>
        <taxon>Bacteria</taxon>
        <taxon>Pseudomonadati</taxon>
        <taxon>Pseudomonadota</taxon>
        <taxon>Gammaproteobacteria</taxon>
        <taxon>Lysobacterales</taxon>
        <taxon>Lysobacteraceae</taxon>
        <taxon>Agrilutibacter</taxon>
    </lineage>
</organism>
<dbReference type="Pfam" id="PF23892">
    <property type="entry name" value="Ig_CycH"/>
    <property type="match status" value="1"/>
</dbReference>
<evidence type="ECO:0000256" key="4">
    <source>
        <dbReference type="PROSITE-ProRule" id="PRU00339"/>
    </source>
</evidence>
<comment type="caution">
    <text evidence="8">The sequence shown here is derived from an EMBL/GenBank/DDBJ whole genome shotgun (WGS) entry which is preliminary data.</text>
</comment>
<keyword evidence="1" id="KW-0677">Repeat</keyword>
<dbReference type="EMBL" id="JAVDVW010000001">
    <property type="protein sequence ID" value="MDR7098393.1"/>
    <property type="molecule type" value="Genomic_DNA"/>
</dbReference>
<reference evidence="8 9" key="1">
    <citation type="submission" date="2023-07" db="EMBL/GenBank/DDBJ databases">
        <title>Sorghum-associated microbial communities from plants grown in Nebraska, USA.</title>
        <authorList>
            <person name="Schachtman D."/>
        </authorList>
    </citation>
    <scope>NUCLEOTIDE SEQUENCE [LARGE SCALE GENOMIC DNA]</scope>
    <source>
        <strain evidence="8 9">BE187</strain>
    </source>
</reference>
<dbReference type="InterPro" id="IPR051263">
    <property type="entry name" value="C-type_cytochrome_biogenesis"/>
</dbReference>
<accession>A0ABU1VMA0</accession>
<dbReference type="InterPro" id="IPR011990">
    <property type="entry name" value="TPR-like_helical_dom_sf"/>
</dbReference>
<keyword evidence="3 4" id="KW-0802">TPR repeat</keyword>
<dbReference type="Proteomes" id="UP001267878">
    <property type="component" value="Unassembled WGS sequence"/>
</dbReference>
<gene>
    <name evidence="8" type="ORF">J2X04_000740</name>
</gene>
<evidence type="ECO:0000259" key="6">
    <source>
        <dbReference type="Pfam" id="PF23892"/>
    </source>
</evidence>
<evidence type="ECO:0000256" key="2">
    <source>
        <dbReference type="ARBA" id="ARBA00022748"/>
    </source>
</evidence>